<evidence type="ECO:0000313" key="4">
    <source>
        <dbReference type="Proteomes" id="UP000189059"/>
    </source>
</evidence>
<protein>
    <submittedName>
        <fullName evidence="3">Mannose-1-phosphate guanylyltransferase</fullName>
    </submittedName>
</protein>
<dbReference type="PANTHER" id="PTHR46390">
    <property type="entry name" value="MANNOSE-1-PHOSPHATE GUANYLYLTRANSFERASE"/>
    <property type="match status" value="1"/>
</dbReference>
<comment type="caution">
    <text evidence="3">The sequence shown here is derived from an EMBL/GenBank/DDBJ whole genome shotgun (WGS) entry which is preliminary data.</text>
</comment>
<dbReference type="Proteomes" id="UP000189059">
    <property type="component" value="Unassembled WGS sequence"/>
</dbReference>
<keyword evidence="3" id="KW-0548">Nucleotidyltransferase</keyword>
<dbReference type="GO" id="GO:0016779">
    <property type="term" value="F:nucleotidyltransferase activity"/>
    <property type="evidence" value="ECO:0007669"/>
    <property type="project" value="UniProtKB-KW"/>
</dbReference>
<dbReference type="Gene3D" id="2.60.120.10">
    <property type="entry name" value="Jelly Rolls"/>
    <property type="match status" value="1"/>
</dbReference>
<feature type="domain" description="Mannose-6-phosphate isomerase type II C-terminal" evidence="2">
    <location>
        <begin position="341"/>
        <end position="441"/>
    </location>
</feature>
<gene>
    <name evidence="3" type="ORF">BBD40_27140</name>
</gene>
<keyword evidence="4" id="KW-1185">Reference proteome</keyword>
<dbReference type="SUPFAM" id="SSF53448">
    <property type="entry name" value="Nucleotide-diphospho-sugar transferases"/>
    <property type="match status" value="1"/>
</dbReference>
<reference evidence="3 4" key="1">
    <citation type="submission" date="2016-12" db="EMBL/GenBank/DDBJ databases">
        <title>Genome sequencing and description of Paenibacillus sp. nov. from high altitude lake in the Indian Trans- Himalayas.</title>
        <authorList>
            <person name="Kiran S."/>
            <person name="Swarnkar M.K."/>
            <person name="Rana A."/>
            <person name="Tewari R."/>
            <person name="Gulati A."/>
        </authorList>
    </citation>
    <scope>NUCLEOTIDE SEQUENCE [LARGE SCALE GENOMIC DNA]</scope>
    <source>
        <strain evidence="3 4">IHBB 9951</strain>
    </source>
</reference>
<dbReference type="InterPro" id="IPR014710">
    <property type="entry name" value="RmlC-like_jellyroll"/>
</dbReference>
<feature type="domain" description="Nucleotidyl transferase" evidence="1">
    <location>
        <begin position="4"/>
        <end position="272"/>
    </location>
</feature>
<dbReference type="InterPro" id="IPR029044">
    <property type="entry name" value="Nucleotide-diphossugar_trans"/>
</dbReference>
<dbReference type="EMBL" id="MRVI01000002">
    <property type="protein sequence ID" value="OOC59300.1"/>
    <property type="molecule type" value="Genomic_DNA"/>
</dbReference>
<accession>A0ABX3JTP5</accession>
<dbReference type="PANTHER" id="PTHR46390:SF1">
    <property type="entry name" value="MANNOSE-1-PHOSPHATE GUANYLYLTRANSFERASE"/>
    <property type="match status" value="1"/>
</dbReference>
<evidence type="ECO:0000259" key="2">
    <source>
        <dbReference type="Pfam" id="PF01050"/>
    </source>
</evidence>
<dbReference type="RefSeq" id="WP_077570346.1">
    <property type="nucleotide sequence ID" value="NZ_MRVI01000002.1"/>
</dbReference>
<dbReference type="InterPro" id="IPR005835">
    <property type="entry name" value="NTP_transferase_dom"/>
</dbReference>
<evidence type="ECO:0000259" key="1">
    <source>
        <dbReference type="Pfam" id="PF00483"/>
    </source>
</evidence>
<evidence type="ECO:0000313" key="3">
    <source>
        <dbReference type="EMBL" id="OOC59300.1"/>
    </source>
</evidence>
<sequence>MKLVMLSGGSGKRLWPLSNDARSKQFLKVLENENHELVSMVQRVWGQILTNGLADSCYIATSKSQIEIMRSQVGEDVPLIIEPERRDTFAAIMLAATFLYSHAAVGLDEVVAILPVDPFVENHFFESIKQLESVLYTSGSEIALIGVEPTYPSTKYGYIIPSKVNSRSPNGYIKVSHFQEKPTEDAAQTLITQNALWNCGVFAFRLRYVIELLERRGMPIQFEELSKQYHKLPKISFDYEVLEKSADIVVLPYNGYWKDLGTWNTLTEEMQNQKIGRGIISEDCVNTHLINEIDIPVSILGVSDIVVAASPDGILVSDKSASPRIKELVNFDQGPMYEERQWGWIRILDDHHYEDGRSVVTKRVRIHKEKNISYRMHTNREEVWTIVKGQGEFIQNGNFMIVNVGNVLHIPMKSLHSIRALSELEMIVVQSGITDEHNEVIELYNSWDEIAQHCIKV</sequence>
<name>A0ABX3JTP5_9BACL</name>
<keyword evidence="3" id="KW-0808">Transferase</keyword>
<organism evidence="3 4">
    <name type="scientific">Paenibacillus ihbetae</name>
    <dbReference type="NCBI Taxonomy" id="1870820"/>
    <lineage>
        <taxon>Bacteria</taxon>
        <taxon>Bacillati</taxon>
        <taxon>Bacillota</taxon>
        <taxon>Bacilli</taxon>
        <taxon>Bacillales</taxon>
        <taxon>Paenibacillaceae</taxon>
        <taxon>Paenibacillus</taxon>
    </lineage>
</organism>
<dbReference type="InterPro" id="IPR001538">
    <property type="entry name" value="Man6P_isomerase-2_C"/>
</dbReference>
<dbReference type="Gene3D" id="3.90.550.10">
    <property type="entry name" value="Spore Coat Polysaccharide Biosynthesis Protein SpsA, Chain A"/>
    <property type="match status" value="1"/>
</dbReference>
<proteinExistence type="predicted"/>
<dbReference type="Pfam" id="PF00483">
    <property type="entry name" value="NTP_transferase"/>
    <property type="match status" value="1"/>
</dbReference>
<dbReference type="InterPro" id="IPR011051">
    <property type="entry name" value="RmlC_Cupin_sf"/>
</dbReference>
<dbReference type="SUPFAM" id="SSF51182">
    <property type="entry name" value="RmlC-like cupins"/>
    <property type="match status" value="1"/>
</dbReference>
<dbReference type="Pfam" id="PF01050">
    <property type="entry name" value="MannoseP_isomer"/>
    <property type="match status" value="1"/>
</dbReference>
<dbReference type="InterPro" id="IPR051161">
    <property type="entry name" value="Mannose-6P_isomerase_type2"/>
</dbReference>